<evidence type="ECO:0000313" key="3">
    <source>
        <dbReference type="Proteomes" id="UP000051445"/>
    </source>
</evidence>
<dbReference type="OrthoDB" id="2323555at2"/>
<dbReference type="PATRIC" id="fig|1423746.3.peg.1252"/>
<reference evidence="2 3" key="1">
    <citation type="journal article" date="2015" name="Genome Announc.">
        <title>Expanding the biotechnology potential of lactobacilli through comparative genomics of 213 strains and associated genera.</title>
        <authorList>
            <person name="Sun Z."/>
            <person name="Harris H.M."/>
            <person name="McCann A."/>
            <person name="Guo C."/>
            <person name="Argimon S."/>
            <person name="Zhang W."/>
            <person name="Yang X."/>
            <person name="Jeffery I.B."/>
            <person name="Cooney J.C."/>
            <person name="Kagawa T.F."/>
            <person name="Liu W."/>
            <person name="Song Y."/>
            <person name="Salvetti E."/>
            <person name="Wrobel A."/>
            <person name="Rasinkangas P."/>
            <person name="Parkhill J."/>
            <person name="Rea M.C."/>
            <person name="O'Sullivan O."/>
            <person name="Ritari J."/>
            <person name="Douillard F.P."/>
            <person name="Paul Ross R."/>
            <person name="Yang R."/>
            <person name="Briner A.E."/>
            <person name="Felis G.E."/>
            <person name="de Vos W.M."/>
            <person name="Barrangou R."/>
            <person name="Klaenhammer T.R."/>
            <person name="Caufield P.W."/>
            <person name="Cui Y."/>
            <person name="Zhang H."/>
            <person name="O'Toole P.W."/>
        </authorList>
    </citation>
    <scope>NUCLEOTIDE SEQUENCE [LARGE SCALE GENOMIC DNA]</scope>
    <source>
        <strain evidence="2 3">DSM 13145</strain>
    </source>
</reference>
<dbReference type="Proteomes" id="UP000051445">
    <property type="component" value="Unassembled WGS sequence"/>
</dbReference>
<organism evidence="2 3">
    <name type="scientific">Limosilactobacillus frumenti DSM 13145</name>
    <dbReference type="NCBI Taxonomy" id="1423746"/>
    <lineage>
        <taxon>Bacteria</taxon>
        <taxon>Bacillati</taxon>
        <taxon>Bacillota</taxon>
        <taxon>Bacilli</taxon>
        <taxon>Lactobacillales</taxon>
        <taxon>Lactobacillaceae</taxon>
        <taxon>Limosilactobacillus</taxon>
    </lineage>
</organism>
<dbReference type="EMBL" id="AZER01000016">
    <property type="protein sequence ID" value="KRL27469.1"/>
    <property type="molecule type" value="Genomic_DNA"/>
</dbReference>
<comment type="caution">
    <text evidence="2">The sequence shown here is derived from an EMBL/GenBank/DDBJ whole genome shotgun (WGS) entry which is preliminary data.</text>
</comment>
<keyword evidence="3" id="KW-1185">Reference proteome</keyword>
<proteinExistence type="predicted"/>
<protein>
    <submittedName>
        <fullName evidence="2">Uncharacterized protein</fullName>
    </submittedName>
</protein>
<feature type="compositionally biased region" description="Basic and acidic residues" evidence="1">
    <location>
        <begin position="11"/>
        <end position="32"/>
    </location>
</feature>
<evidence type="ECO:0000313" key="2">
    <source>
        <dbReference type="EMBL" id="KRL27469.1"/>
    </source>
</evidence>
<gene>
    <name evidence="2" type="ORF">FD27_GL001232</name>
</gene>
<feature type="region of interest" description="Disordered" evidence="1">
    <location>
        <begin position="1"/>
        <end position="32"/>
    </location>
</feature>
<evidence type="ECO:0000256" key="1">
    <source>
        <dbReference type="SAM" id="MobiDB-lite"/>
    </source>
</evidence>
<name>A0A0R1P4B0_9LACO</name>
<dbReference type="RefSeq" id="WP_057751958.1">
    <property type="nucleotide sequence ID" value="NZ_AZER01000016.1"/>
</dbReference>
<accession>A0A0R1P4B0</accession>
<sequence>MADDQYQYDENGFREDLKNRDDVLHQPDADRTERQLTTLDYDQTMAFFSDQTPAKPEYSLDEKVLDQIRKDHPKINDTDIESVIKDKYQQILLARYNDAQDSNVTVAGGNSDSTTNQKS</sequence>
<dbReference type="AlphaFoldDB" id="A0A0R1P4B0"/>